<dbReference type="SUPFAM" id="SSF56112">
    <property type="entry name" value="Protein kinase-like (PK-like)"/>
    <property type="match status" value="1"/>
</dbReference>
<accession>A0A368GZ07</accession>
<dbReference type="SMART" id="SM00220">
    <property type="entry name" value="S_TKc"/>
    <property type="match status" value="1"/>
</dbReference>
<dbReference type="AlphaFoldDB" id="A0A368GZ07"/>
<keyword evidence="7" id="KW-0808">Transferase</keyword>
<keyword evidence="8" id="KW-1185">Reference proteome</keyword>
<organism evidence="7 8">
    <name type="scientific">Ancylostoma caninum</name>
    <name type="common">Dog hookworm</name>
    <dbReference type="NCBI Taxonomy" id="29170"/>
    <lineage>
        <taxon>Eukaryota</taxon>
        <taxon>Metazoa</taxon>
        <taxon>Ecdysozoa</taxon>
        <taxon>Nematoda</taxon>
        <taxon>Chromadorea</taxon>
        <taxon>Rhabditida</taxon>
        <taxon>Rhabditina</taxon>
        <taxon>Rhabditomorpha</taxon>
        <taxon>Strongyloidea</taxon>
        <taxon>Ancylostomatidae</taxon>
        <taxon>Ancylostomatinae</taxon>
        <taxon>Ancylostoma</taxon>
    </lineage>
</organism>
<evidence type="ECO:0000256" key="1">
    <source>
        <dbReference type="ARBA" id="ARBA00022741"/>
    </source>
</evidence>
<evidence type="ECO:0000256" key="2">
    <source>
        <dbReference type="ARBA" id="ARBA00022840"/>
    </source>
</evidence>
<evidence type="ECO:0000313" key="7">
    <source>
        <dbReference type="EMBL" id="RCN48245.1"/>
    </source>
</evidence>
<dbReference type="GO" id="GO:0007200">
    <property type="term" value="P:phospholipase C-activating G protein-coupled receptor signaling pathway"/>
    <property type="evidence" value="ECO:0007669"/>
    <property type="project" value="TreeGrafter"/>
</dbReference>
<dbReference type="PROSITE" id="PS50011">
    <property type="entry name" value="PROTEIN_KINASE_DOM"/>
    <property type="match status" value="1"/>
</dbReference>
<dbReference type="InterPro" id="IPR017441">
    <property type="entry name" value="Protein_kinase_ATP_BS"/>
</dbReference>
<protein>
    <submittedName>
        <fullName evidence="7">Kinase domain protein</fullName>
    </submittedName>
</protein>
<dbReference type="GO" id="GO:0008270">
    <property type="term" value="F:zinc ion binding"/>
    <property type="evidence" value="ECO:0007669"/>
    <property type="project" value="UniProtKB-KW"/>
</dbReference>
<dbReference type="PANTHER" id="PTHR22968">
    <property type="entry name" value="PROTEIN KINASE C, MU"/>
    <property type="match status" value="1"/>
</dbReference>
<evidence type="ECO:0000256" key="4">
    <source>
        <dbReference type="RuleBase" id="RU000304"/>
    </source>
</evidence>
<dbReference type="GO" id="GO:0005524">
    <property type="term" value="F:ATP binding"/>
    <property type="evidence" value="ECO:0007669"/>
    <property type="project" value="UniProtKB-UniRule"/>
</dbReference>
<feature type="region of interest" description="Disordered" evidence="5">
    <location>
        <begin position="73"/>
        <end position="100"/>
    </location>
</feature>
<dbReference type="PANTHER" id="PTHR22968:SF24">
    <property type="entry name" value="SERINE_THREONINE-PROTEIN KINASE"/>
    <property type="match status" value="1"/>
</dbReference>
<dbReference type="InterPro" id="IPR000719">
    <property type="entry name" value="Prot_kinase_dom"/>
</dbReference>
<dbReference type="OrthoDB" id="10252171at2759"/>
<dbReference type="GO" id="GO:0035556">
    <property type="term" value="P:intracellular signal transduction"/>
    <property type="evidence" value="ECO:0007669"/>
    <property type="project" value="TreeGrafter"/>
</dbReference>
<evidence type="ECO:0000256" key="5">
    <source>
        <dbReference type="SAM" id="MobiDB-lite"/>
    </source>
</evidence>
<reference evidence="7 8" key="1">
    <citation type="submission" date="2014-10" db="EMBL/GenBank/DDBJ databases">
        <title>Draft genome of the hookworm Ancylostoma caninum.</title>
        <authorList>
            <person name="Mitreva M."/>
        </authorList>
    </citation>
    <scope>NUCLEOTIDE SEQUENCE [LARGE SCALE GENOMIC DNA]</scope>
    <source>
        <strain evidence="7 8">Baltimore</strain>
    </source>
</reference>
<dbReference type="PROSITE" id="PS00107">
    <property type="entry name" value="PROTEIN_KINASE_ATP"/>
    <property type="match status" value="1"/>
</dbReference>
<feature type="domain" description="Protein kinase" evidence="6">
    <location>
        <begin position="116"/>
        <end position="344"/>
    </location>
</feature>
<evidence type="ECO:0000259" key="6">
    <source>
        <dbReference type="PROSITE" id="PS50011"/>
    </source>
</evidence>
<keyword evidence="4" id="KW-0723">Serine/threonine-protein kinase</keyword>
<dbReference type="Proteomes" id="UP000252519">
    <property type="component" value="Unassembled WGS sequence"/>
</dbReference>
<dbReference type="Pfam" id="PF00069">
    <property type="entry name" value="Pkinase"/>
    <property type="match status" value="1"/>
</dbReference>
<dbReference type="Gene3D" id="3.30.200.20">
    <property type="entry name" value="Phosphorylase Kinase, domain 1"/>
    <property type="match status" value="1"/>
</dbReference>
<keyword evidence="1 3" id="KW-0547">Nucleotide-binding</keyword>
<evidence type="ECO:0000256" key="3">
    <source>
        <dbReference type="PROSITE-ProRule" id="PRU10141"/>
    </source>
</evidence>
<evidence type="ECO:0000313" key="8">
    <source>
        <dbReference type="Proteomes" id="UP000252519"/>
    </source>
</evidence>
<dbReference type="InterPro" id="IPR008271">
    <property type="entry name" value="Ser/Thr_kinase_AS"/>
</dbReference>
<dbReference type="PROSITE" id="PS00108">
    <property type="entry name" value="PROTEIN_KINASE_ST"/>
    <property type="match status" value="1"/>
</dbReference>
<gene>
    <name evidence="7" type="ORF">ANCCAN_05660</name>
</gene>
<dbReference type="EMBL" id="JOJR01000049">
    <property type="protein sequence ID" value="RCN48245.1"/>
    <property type="molecule type" value="Genomic_DNA"/>
</dbReference>
<dbReference type="GO" id="GO:0004674">
    <property type="term" value="F:protein serine/threonine kinase activity"/>
    <property type="evidence" value="ECO:0007669"/>
    <property type="project" value="UniProtKB-KW"/>
</dbReference>
<dbReference type="InterPro" id="IPR011009">
    <property type="entry name" value="Kinase-like_dom_sf"/>
</dbReference>
<dbReference type="GO" id="GO:0005829">
    <property type="term" value="C:cytosol"/>
    <property type="evidence" value="ECO:0007669"/>
    <property type="project" value="TreeGrafter"/>
</dbReference>
<name>A0A368GZ07_ANCCA</name>
<comment type="similarity">
    <text evidence="4">Belongs to the protein kinase superfamily.</text>
</comment>
<comment type="caution">
    <text evidence="7">The sequence shown here is derived from an EMBL/GenBank/DDBJ whole genome shotgun (WGS) entry which is preliminary data.</text>
</comment>
<feature type="binding site" evidence="3">
    <location>
        <position position="145"/>
    </location>
    <ligand>
        <name>ATP</name>
        <dbReference type="ChEBI" id="CHEBI:30616"/>
    </ligand>
</feature>
<proteinExistence type="inferred from homology"/>
<keyword evidence="7" id="KW-0418">Kinase</keyword>
<dbReference type="Gene3D" id="1.10.510.10">
    <property type="entry name" value="Transferase(Phosphotransferase) domain 1"/>
    <property type="match status" value="1"/>
</dbReference>
<keyword evidence="2 3" id="KW-0067">ATP-binding</keyword>
<dbReference type="STRING" id="29170.A0A368GZ07"/>
<dbReference type="FunFam" id="1.10.510.10:FF:000171">
    <property type="entry name" value="Serine/threonine-protein kinase"/>
    <property type="match status" value="1"/>
</dbReference>
<sequence>MMLLEPGYLCAYDFPLVHFSKRRTVTGGDIINHYAAEIPSTSRAGSPSEENALDSAQSWSTAIQAALMPVTPQSSIGGQKRGSEMSKLKVPNDSGERGHLGTTIQSEQEFSQLYQLFAEEVLGSGQFGIVYGGIHRKSGKHVAVKLIDKLKFPQNKEDLLRAEVHILQGDMLEMILSSEKGRLSERITQFLVAQILVALRYLHNQNIVHCDLKPENILLTSNSDFPQVKLCDFGFARIIGEKSFRRSVVGTPAYLAPEVLCNKGFNRSLDMWSVGVIVYVSLSGTFPFNEDEDILDQIQNAEFMYPPNLWKEIGDNAIEFINGLLQVKMSKRFTVSKALAHIWMQGYELWSDLRLLEKTVGERFLTHESDDARWSEFEKSHNLTPVYV</sequence>